<dbReference type="Pfam" id="PF02868">
    <property type="entry name" value="Peptidase_M4_C"/>
    <property type="match status" value="1"/>
</dbReference>
<keyword evidence="6" id="KW-0862">Zinc</keyword>
<dbReference type="InterPro" id="IPR013856">
    <property type="entry name" value="Peptidase_M4_domain"/>
</dbReference>
<protein>
    <submittedName>
        <fullName evidence="12">M4 family metallopeptidase</fullName>
    </submittedName>
</protein>
<dbReference type="PANTHER" id="PTHR33794">
    <property type="entry name" value="BACILLOLYSIN"/>
    <property type="match status" value="1"/>
</dbReference>
<dbReference type="Proteomes" id="UP001596135">
    <property type="component" value="Unassembled WGS sequence"/>
</dbReference>
<dbReference type="Gene3D" id="3.10.170.10">
    <property type="match status" value="1"/>
</dbReference>
<evidence type="ECO:0000256" key="1">
    <source>
        <dbReference type="ARBA" id="ARBA00009388"/>
    </source>
</evidence>
<name>A0ABW1LP43_9ACTN</name>
<feature type="domain" description="Peptidase M4" evidence="9">
    <location>
        <begin position="280"/>
        <end position="370"/>
    </location>
</feature>
<keyword evidence="5" id="KW-0378">Hydrolase</keyword>
<evidence type="ECO:0000313" key="13">
    <source>
        <dbReference type="Proteomes" id="UP001596135"/>
    </source>
</evidence>
<feature type="domain" description="FTP" evidence="11">
    <location>
        <begin position="119"/>
        <end position="144"/>
    </location>
</feature>
<sequence length="930" mass="96336">MSRPRTLSHLLALLMVGGGLVAVATTPALAADPEAQATARLDHDSDRPVTVRSAGVREHAGFVGVPAGSDFDNPDVGPGTSVTAAADLHLARYGAAAGTWHDGTTWEQVSAQSTSAGDLVRYQQAVGGVPVVGGQVVVSLRDDRELSSILAESSEATEVASATVTEGEAETQARAAFLKQAGAGGGTTVESLGRWLLDAGLIGGDPTVAARGVWRFEVTRGADERRQVMVDDRTGAVLMDVDEVQHAVDRVVCDNANVRRGSDIPCTSGFARTEGGSATGQADVDTAYDLSGVVADFYQQVAGVDITQLLGVTVSGQKKFASTVRWCYTGASNACPYDNAFWNGSQMYYGQGYAVADDVVGHEITHGFTERNSGLFYWGQSGAMNESMSDIIGEIIDHRHGAESDADWDLGEDIPGFPNGIRNMADPTVFSDPDKTSSGFYKIEGSTYPDNDGVHTNSGVGNKTAFLISQGGTFNGQTMTGIDAGDPTLTKSARLWILVDQSLTSGSDYADEGAVLDQSCQALLAAGTAGFTAADCTNVHKATLATELLTTPTNNPQPADATAECPVGTVKRVLLDSETGTPESTFVAGSTWTRGASVSHTGPDAWLSDDPSTVGTSSLVASTAVALPAGQPAYLFFQQWRVLDYDTNGFYDAGTVEVDAGSGPVDTASLPWVNGPSQTISSGFSNPAAGRLGFGGDSRGYVASRVDLTSFAGTSVKPRFTMNTDSSVSFPGWAVDDVSLYTCDPPAIAGSVAPTVSGTPAVGATLTATAGTWTPTPDSVAFQWLRGSTPIGGATSTTYHPTAADVGQALAVTVTATKAGFGSSSATSAATAAVARGTLVRGRPVITGKPQVGARLVARPGTWKPAPVALRLQWLRSGKPIPRATRTSYTLTKADQGKRISVRVTGTKAGYTTTTATSKASGKVKAKKRR</sequence>
<evidence type="ECO:0000256" key="5">
    <source>
        <dbReference type="ARBA" id="ARBA00022801"/>
    </source>
</evidence>
<evidence type="ECO:0000256" key="4">
    <source>
        <dbReference type="ARBA" id="ARBA00022729"/>
    </source>
</evidence>
<proteinExistence type="inferred from homology"/>
<feature type="domain" description="Peptidase M4 C-terminal" evidence="10">
    <location>
        <begin position="373"/>
        <end position="523"/>
    </location>
</feature>
<dbReference type="Pfam" id="PF01447">
    <property type="entry name" value="Peptidase_M4"/>
    <property type="match status" value="1"/>
</dbReference>
<dbReference type="InterPro" id="IPR011096">
    <property type="entry name" value="FTP_domain"/>
</dbReference>
<gene>
    <name evidence="12" type="ORF">ACFPYL_17640</name>
</gene>
<dbReference type="InterPro" id="IPR027268">
    <property type="entry name" value="Peptidase_M4/M1_CTD_sf"/>
</dbReference>
<dbReference type="CDD" id="cd09597">
    <property type="entry name" value="M4_TLP"/>
    <property type="match status" value="1"/>
</dbReference>
<dbReference type="Gene3D" id="1.10.390.10">
    <property type="entry name" value="Neutral Protease Domain 2"/>
    <property type="match status" value="1"/>
</dbReference>
<keyword evidence="13" id="KW-1185">Reference proteome</keyword>
<evidence type="ECO:0000256" key="7">
    <source>
        <dbReference type="ARBA" id="ARBA00023049"/>
    </source>
</evidence>
<keyword evidence="4 8" id="KW-0732">Signal</keyword>
<evidence type="ECO:0000313" key="12">
    <source>
        <dbReference type="EMBL" id="MFC6044917.1"/>
    </source>
</evidence>
<dbReference type="Pfam" id="PF07504">
    <property type="entry name" value="FTP"/>
    <property type="match status" value="1"/>
</dbReference>
<keyword evidence="3" id="KW-0479">Metal-binding</keyword>
<evidence type="ECO:0000259" key="9">
    <source>
        <dbReference type="Pfam" id="PF01447"/>
    </source>
</evidence>
<dbReference type="InterPro" id="IPR001570">
    <property type="entry name" value="Peptidase_M4_C_domain"/>
</dbReference>
<evidence type="ECO:0000259" key="11">
    <source>
        <dbReference type="Pfam" id="PF07504"/>
    </source>
</evidence>
<evidence type="ECO:0000256" key="3">
    <source>
        <dbReference type="ARBA" id="ARBA00022723"/>
    </source>
</evidence>
<dbReference type="SUPFAM" id="SSF55486">
    <property type="entry name" value="Metalloproteases ('zincins'), catalytic domain"/>
    <property type="match status" value="1"/>
</dbReference>
<keyword evidence="2" id="KW-0645">Protease</keyword>
<evidence type="ECO:0000256" key="2">
    <source>
        <dbReference type="ARBA" id="ARBA00022670"/>
    </source>
</evidence>
<comment type="caution">
    <text evidence="12">The sequence shown here is derived from an EMBL/GenBank/DDBJ whole genome shotgun (WGS) entry which is preliminary data.</text>
</comment>
<dbReference type="PANTHER" id="PTHR33794:SF1">
    <property type="entry name" value="BACILLOLYSIN"/>
    <property type="match status" value="1"/>
</dbReference>
<keyword evidence="7" id="KW-0482">Metalloprotease</keyword>
<feature type="signal peptide" evidence="8">
    <location>
        <begin position="1"/>
        <end position="30"/>
    </location>
</feature>
<feature type="chain" id="PRO_5045810721" evidence="8">
    <location>
        <begin position="31"/>
        <end position="930"/>
    </location>
</feature>
<dbReference type="Gene3D" id="2.60.40.2700">
    <property type="match status" value="2"/>
</dbReference>
<dbReference type="PRINTS" id="PR00730">
    <property type="entry name" value="THERMOLYSIN"/>
</dbReference>
<evidence type="ECO:0000259" key="10">
    <source>
        <dbReference type="Pfam" id="PF02868"/>
    </source>
</evidence>
<dbReference type="InterPro" id="IPR023612">
    <property type="entry name" value="Peptidase_M4"/>
</dbReference>
<reference evidence="13" key="1">
    <citation type="journal article" date="2019" name="Int. J. Syst. Evol. Microbiol.">
        <title>The Global Catalogue of Microorganisms (GCM) 10K type strain sequencing project: providing services to taxonomists for standard genome sequencing and annotation.</title>
        <authorList>
            <consortium name="The Broad Institute Genomics Platform"/>
            <consortium name="The Broad Institute Genome Sequencing Center for Infectious Disease"/>
            <person name="Wu L."/>
            <person name="Ma J."/>
        </authorList>
    </citation>
    <scope>NUCLEOTIDE SEQUENCE [LARGE SCALE GENOMIC DNA]</scope>
    <source>
        <strain evidence="13">CCUG 54522</strain>
    </source>
</reference>
<dbReference type="RefSeq" id="WP_379157176.1">
    <property type="nucleotide sequence ID" value="NZ_JBHSRJ010000008.1"/>
</dbReference>
<evidence type="ECO:0000256" key="6">
    <source>
        <dbReference type="ARBA" id="ARBA00022833"/>
    </source>
</evidence>
<dbReference type="InterPro" id="IPR050728">
    <property type="entry name" value="Zinc_Metalloprotease_M4"/>
</dbReference>
<evidence type="ECO:0000256" key="8">
    <source>
        <dbReference type="SAM" id="SignalP"/>
    </source>
</evidence>
<dbReference type="EMBL" id="JBHSRJ010000008">
    <property type="protein sequence ID" value="MFC6044917.1"/>
    <property type="molecule type" value="Genomic_DNA"/>
</dbReference>
<accession>A0ABW1LP43</accession>
<organism evidence="12 13">
    <name type="scientific">Nocardioides hankookensis</name>
    <dbReference type="NCBI Taxonomy" id="443157"/>
    <lineage>
        <taxon>Bacteria</taxon>
        <taxon>Bacillati</taxon>
        <taxon>Actinomycetota</taxon>
        <taxon>Actinomycetes</taxon>
        <taxon>Propionibacteriales</taxon>
        <taxon>Nocardioidaceae</taxon>
        <taxon>Nocardioides</taxon>
    </lineage>
</organism>
<comment type="similarity">
    <text evidence="1">Belongs to the peptidase M4 family.</text>
</comment>